<proteinExistence type="predicted"/>
<accession>A0AA96V260</accession>
<keyword evidence="2" id="KW-1185">Reference proteome</keyword>
<gene>
    <name evidence="1" type="ORF">MsAc7_00120</name>
</gene>
<protein>
    <recommendedName>
        <fullName evidence="3">Ribbon-helix-helix protein CopG domain-containing protein</fullName>
    </recommendedName>
</protein>
<evidence type="ECO:0008006" key="3">
    <source>
        <dbReference type="Google" id="ProtNLM"/>
    </source>
</evidence>
<sequence>MTPRGKKSSISFTISQKILNQLNSMTKSGKFTSTSDIVSIALVFLIAERTRLNFDDSTIIENTPEDNSARPKISAALNEYLDSELENIAKETQKSKSYIVRVALFRFFEFYNNTEKVKRQAELIAGPEEKYAVSKREMKKIVRDIVPEIVDEYLNSKFNNK</sequence>
<reference evidence="1 2" key="1">
    <citation type="submission" date="2023-07" db="EMBL/GenBank/DDBJ databases">
        <title>Closed genoem sequence of Methanosarcinaceae archaeon Ac7.</title>
        <authorList>
            <person name="Poehlein A."/>
            <person name="Protasov E."/>
            <person name="Platt K."/>
            <person name="Reeh H."/>
            <person name="Daniel R."/>
            <person name="Brune A."/>
        </authorList>
    </citation>
    <scope>NUCLEOTIDE SEQUENCE [LARGE SCALE GENOMIC DNA]</scope>
    <source>
        <strain evidence="1 2">Ac7</strain>
    </source>
</reference>
<dbReference type="Proteomes" id="UP001303587">
    <property type="component" value="Chromosome"/>
</dbReference>
<name>A0AA96V260_9EURY</name>
<organism evidence="1 2">
    <name type="scientific">Methanolapillus millepedarum</name>
    <dbReference type="NCBI Taxonomy" id="3028296"/>
    <lineage>
        <taxon>Archaea</taxon>
        <taxon>Methanobacteriati</taxon>
        <taxon>Methanobacteriota</taxon>
        <taxon>Stenosarchaea group</taxon>
        <taxon>Methanomicrobia</taxon>
        <taxon>Methanosarcinales</taxon>
        <taxon>Methanosarcinaceae</taxon>
        <taxon>Methanolapillus</taxon>
    </lineage>
</organism>
<evidence type="ECO:0000313" key="1">
    <source>
        <dbReference type="EMBL" id="WNY24490.1"/>
    </source>
</evidence>
<evidence type="ECO:0000313" key="2">
    <source>
        <dbReference type="Proteomes" id="UP001303587"/>
    </source>
</evidence>
<dbReference type="AlphaFoldDB" id="A0AA96V260"/>
<dbReference type="EMBL" id="CP131060">
    <property type="protein sequence ID" value="WNY24490.1"/>
    <property type="molecule type" value="Genomic_DNA"/>
</dbReference>